<keyword evidence="3" id="KW-1185">Reference proteome</keyword>
<dbReference type="Proteomes" id="UP000006039">
    <property type="component" value="Unassembled WGS sequence"/>
</dbReference>
<organism evidence="1">
    <name type="scientific">Gaeumannomyces tritici (strain R3-111a-1)</name>
    <name type="common">Wheat and barley take-all root rot fungus</name>
    <name type="synonym">Gaeumannomyces graminis var. tritici</name>
    <dbReference type="NCBI Taxonomy" id="644352"/>
    <lineage>
        <taxon>Eukaryota</taxon>
        <taxon>Fungi</taxon>
        <taxon>Dikarya</taxon>
        <taxon>Ascomycota</taxon>
        <taxon>Pezizomycotina</taxon>
        <taxon>Sordariomycetes</taxon>
        <taxon>Sordariomycetidae</taxon>
        <taxon>Magnaporthales</taxon>
        <taxon>Magnaporthaceae</taxon>
        <taxon>Gaeumannomyces</taxon>
    </lineage>
</organism>
<protein>
    <submittedName>
        <fullName evidence="1 2">Uncharacterized protein</fullName>
    </submittedName>
</protein>
<gene>
    <name evidence="2" type="primary">20345270</name>
    <name evidence="1" type="ORF">GGTG_04812</name>
</gene>
<reference evidence="2" key="4">
    <citation type="journal article" date="2015" name="G3 (Bethesda)">
        <title>Genome sequences of three phytopathogenic species of the Magnaporthaceae family of fungi.</title>
        <authorList>
            <person name="Okagaki L.H."/>
            <person name="Nunes C.C."/>
            <person name="Sailsbery J."/>
            <person name="Clay B."/>
            <person name="Brown D."/>
            <person name="John T."/>
            <person name="Oh Y."/>
            <person name="Young N."/>
            <person name="Fitzgerald M."/>
            <person name="Haas B.J."/>
            <person name="Zeng Q."/>
            <person name="Young S."/>
            <person name="Adiconis X."/>
            <person name="Fan L."/>
            <person name="Levin J.Z."/>
            <person name="Mitchell T.K."/>
            <person name="Okubara P.A."/>
            <person name="Farman M.L."/>
            <person name="Kohn L.M."/>
            <person name="Birren B."/>
            <person name="Ma L.-J."/>
            <person name="Dean R.A."/>
        </authorList>
    </citation>
    <scope>NUCLEOTIDE SEQUENCE</scope>
    <source>
        <strain evidence="2">R3-111a-1</strain>
    </source>
</reference>
<dbReference type="GeneID" id="20345270"/>
<dbReference type="EnsemblFungi" id="EJT79728">
    <property type="protein sequence ID" value="EJT79728"/>
    <property type="gene ID" value="GGTG_04812"/>
</dbReference>
<dbReference type="AlphaFoldDB" id="J3NU57"/>
<dbReference type="VEuPathDB" id="FungiDB:GGTG_04812"/>
<dbReference type="HOGENOM" id="CLU_2469208_0_0_1"/>
<dbReference type="RefSeq" id="XP_009220873.1">
    <property type="nucleotide sequence ID" value="XM_009222609.1"/>
</dbReference>
<evidence type="ECO:0000313" key="1">
    <source>
        <dbReference type="EMBL" id="EJT79728.1"/>
    </source>
</evidence>
<dbReference type="EMBL" id="GL385396">
    <property type="protein sequence ID" value="EJT79728.1"/>
    <property type="molecule type" value="Genomic_DNA"/>
</dbReference>
<evidence type="ECO:0000313" key="2">
    <source>
        <dbReference type="EnsemblFungi" id="EJT79728"/>
    </source>
</evidence>
<reference evidence="2" key="5">
    <citation type="submission" date="2018-04" db="UniProtKB">
        <authorList>
            <consortium name="EnsemblFungi"/>
        </authorList>
    </citation>
    <scope>IDENTIFICATION</scope>
    <source>
        <strain evidence="2">R3-111a-1</strain>
    </source>
</reference>
<reference evidence="1" key="2">
    <citation type="submission" date="2010-07" db="EMBL/GenBank/DDBJ databases">
        <authorList>
            <consortium name="The Broad Institute Genome Sequencing Platform"/>
            <consortium name="Broad Institute Genome Sequencing Center for Infectious Disease"/>
            <person name="Ma L.-J."/>
            <person name="Dead R."/>
            <person name="Young S."/>
            <person name="Zeng Q."/>
            <person name="Koehrsen M."/>
            <person name="Alvarado L."/>
            <person name="Berlin A."/>
            <person name="Chapman S.B."/>
            <person name="Chen Z."/>
            <person name="Freedman E."/>
            <person name="Gellesch M."/>
            <person name="Goldberg J."/>
            <person name="Griggs A."/>
            <person name="Gujja S."/>
            <person name="Heilman E.R."/>
            <person name="Heiman D."/>
            <person name="Hepburn T."/>
            <person name="Howarth C."/>
            <person name="Jen D."/>
            <person name="Larson L."/>
            <person name="Mehta T."/>
            <person name="Neiman D."/>
            <person name="Pearson M."/>
            <person name="Roberts A."/>
            <person name="Saif S."/>
            <person name="Shea T."/>
            <person name="Shenoy N."/>
            <person name="Sisk P."/>
            <person name="Stolte C."/>
            <person name="Sykes S."/>
            <person name="Walk T."/>
            <person name="White J."/>
            <person name="Yandava C."/>
            <person name="Haas B."/>
            <person name="Nusbaum C."/>
            <person name="Birren B."/>
        </authorList>
    </citation>
    <scope>NUCLEOTIDE SEQUENCE</scope>
    <source>
        <strain evidence="1">R3-111a-1</strain>
    </source>
</reference>
<reference evidence="3" key="1">
    <citation type="submission" date="2010-07" db="EMBL/GenBank/DDBJ databases">
        <title>The genome sequence of Gaeumannomyces graminis var. tritici strain R3-111a-1.</title>
        <authorList>
            <consortium name="The Broad Institute Genome Sequencing Platform"/>
            <person name="Ma L.-J."/>
            <person name="Dead R."/>
            <person name="Young S."/>
            <person name="Zeng Q."/>
            <person name="Koehrsen M."/>
            <person name="Alvarado L."/>
            <person name="Berlin A."/>
            <person name="Chapman S.B."/>
            <person name="Chen Z."/>
            <person name="Freedman E."/>
            <person name="Gellesch M."/>
            <person name="Goldberg J."/>
            <person name="Griggs A."/>
            <person name="Gujja S."/>
            <person name="Heilman E.R."/>
            <person name="Heiman D."/>
            <person name="Hepburn T."/>
            <person name="Howarth C."/>
            <person name="Jen D."/>
            <person name="Larson L."/>
            <person name="Mehta T."/>
            <person name="Neiman D."/>
            <person name="Pearson M."/>
            <person name="Roberts A."/>
            <person name="Saif S."/>
            <person name="Shea T."/>
            <person name="Shenoy N."/>
            <person name="Sisk P."/>
            <person name="Stolte C."/>
            <person name="Sykes S."/>
            <person name="Walk T."/>
            <person name="White J."/>
            <person name="Yandava C."/>
            <person name="Haas B."/>
            <person name="Nusbaum C."/>
            <person name="Birren B."/>
        </authorList>
    </citation>
    <scope>NUCLEOTIDE SEQUENCE [LARGE SCALE GENOMIC DNA]</scope>
    <source>
        <strain evidence="3">R3-111a-1</strain>
    </source>
</reference>
<evidence type="ECO:0000313" key="3">
    <source>
        <dbReference type="Proteomes" id="UP000006039"/>
    </source>
</evidence>
<name>J3NU57_GAET3</name>
<accession>J3NU57</accession>
<sequence length="88" mass="10068">MVTQRLYARYINAKALKFMLREKGTVKSFSKKSNGRDHCFVLVGKGKGLKGLEKSRGKKKRGINRKRLIKYGAKARAFNPIILNSNKR</sequence>
<proteinExistence type="predicted"/>
<reference evidence="1" key="3">
    <citation type="submission" date="2010-09" db="EMBL/GenBank/DDBJ databases">
        <title>Annotation of Gaeumannomyces graminis var. tritici R3-111a-1.</title>
        <authorList>
            <consortium name="The Broad Institute Genome Sequencing Platform"/>
            <person name="Ma L.-J."/>
            <person name="Dead R."/>
            <person name="Young S.K."/>
            <person name="Zeng Q."/>
            <person name="Gargeya S."/>
            <person name="Fitzgerald M."/>
            <person name="Haas B."/>
            <person name="Abouelleil A."/>
            <person name="Alvarado L."/>
            <person name="Arachchi H.M."/>
            <person name="Berlin A."/>
            <person name="Brown A."/>
            <person name="Chapman S.B."/>
            <person name="Chen Z."/>
            <person name="Dunbar C."/>
            <person name="Freedman E."/>
            <person name="Gearin G."/>
            <person name="Gellesch M."/>
            <person name="Goldberg J."/>
            <person name="Griggs A."/>
            <person name="Gujja S."/>
            <person name="Heiman D."/>
            <person name="Howarth C."/>
            <person name="Larson L."/>
            <person name="Lui A."/>
            <person name="MacDonald P.J.P."/>
            <person name="Mehta T."/>
            <person name="Montmayeur A."/>
            <person name="Murphy C."/>
            <person name="Neiman D."/>
            <person name="Pearson M."/>
            <person name="Priest M."/>
            <person name="Roberts A."/>
            <person name="Saif S."/>
            <person name="Shea T."/>
            <person name="Shenoy N."/>
            <person name="Sisk P."/>
            <person name="Stolte C."/>
            <person name="Sykes S."/>
            <person name="Yandava C."/>
            <person name="Wortman J."/>
            <person name="Nusbaum C."/>
            <person name="Birren B."/>
        </authorList>
    </citation>
    <scope>NUCLEOTIDE SEQUENCE</scope>
    <source>
        <strain evidence="1">R3-111a-1</strain>
    </source>
</reference>